<dbReference type="Proteomes" id="UP000196086">
    <property type="component" value="Unassembled WGS sequence"/>
</dbReference>
<evidence type="ECO:0000313" key="2">
    <source>
        <dbReference type="Proteomes" id="UP000196086"/>
    </source>
</evidence>
<gene>
    <name evidence="1" type="ORF">HK14_01075</name>
</gene>
<dbReference type="RefSeq" id="WP_086652329.1">
    <property type="nucleotide sequence ID" value="NZ_JOMQ01000103.1"/>
</dbReference>
<proteinExistence type="predicted"/>
<evidence type="ECO:0000313" key="1">
    <source>
        <dbReference type="EMBL" id="OUI98094.1"/>
    </source>
</evidence>
<dbReference type="EMBL" id="JOMQ01000103">
    <property type="protein sequence ID" value="OUI98094.1"/>
    <property type="molecule type" value="Genomic_DNA"/>
</dbReference>
<name>A0A1Z5YR44_9PROT</name>
<dbReference type="OrthoDB" id="5442644at2"/>
<sequence>MTLVIDEVPANLRVPGSYTQVRSRKNPATLAGMPLRVLLIGVVSKAGTGIPLTVYRNVSAAQAAVLSGVGSATAQMVSAFVTDAPYTDADLIMLAPQTDAVGAVWTVKPSGPATASGTVAIDVNGYRVPAVVTSGMTAAQIGVALQGAWTDTLIAQTGCTCAVDSATGILTLTACDAGAWTNDIDVRPSTRYGDGVAGVDLPVTVKTQGVGVPDVTAALSKVSNTWYTDVAWITADQQNLATFGAEATRRFNAMIKLDMHVYVGLRATYGQALALSETQNSRFISILPANAPRFAPWEMAGSLCAVASAALNADPSRQLKTLALTALSGRGPDDADRYGDTTRNVLLNNGMSTFLVQQDGTVQLERVVTTNLLDDQGLPDADWLDIMAPKVATRVRYEWNAYVVQTWPRAKLADDGSQLATKTGSNVVTPSTLQLSWVGQSALYADQGWIDDVAIYSPQAVFERKKKRPA</sequence>
<reference evidence="1 2" key="1">
    <citation type="submission" date="2014-06" db="EMBL/GenBank/DDBJ databases">
        <authorList>
            <person name="Ju J."/>
            <person name="Zhang J."/>
        </authorList>
    </citation>
    <scope>NUCLEOTIDE SEQUENCE [LARGE SCALE GENOMIC DNA]</scope>
    <source>
        <strain evidence="1 2">DsW_47</strain>
    </source>
</reference>
<protein>
    <submittedName>
        <fullName evidence="1">Uncharacterized protein</fullName>
    </submittedName>
</protein>
<organism evidence="1 2">
    <name type="scientific">Acetobacter cibinongensis</name>
    <dbReference type="NCBI Taxonomy" id="146475"/>
    <lineage>
        <taxon>Bacteria</taxon>
        <taxon>Pseudomonadati</taxon>
        <taxon>Pseudomonadota</taxon>
        <taxon>Alphaproteobacteria</taxon>
        <taxon>Acetobacterales</taxon>
        <taxon>Acetobacteraceae</taxon>
        <taxon>Acetobacter</taxon>
    </lineage>
</organism>
<dbReference type="AlphaFoldDB" id="A0A1Z5YR44"/>
<comment type="caution">
    <text evidence="1">The sequence shown here is derived from an EMBL/GenBank/DDBJ whole genome shotgun (WGS) entry which is preliminary data.</text>
</comment>
<accession>A0A1Z5YR44</accession>